<keyword evidence="3" id="KW-0716">Sensory transduction</keyword>
<feature type="transmembrane region" description="Helical" evidence="9">
    <location>
        <begin position="100"/>
        <end position="121"/>
    </location>
</feature>
<dbReference type="CDD" id="cd15225">
    <property type="entry name" value="7tmA_OR10A-like"/>
    <property type="match status" value="1"/>
</dbReference>
<evidence type="ECO:0000256" key="6">
    <source>
        <dbReference type="ARBA" id="ARBA00022989"/>
    </source>
</evidence>
<dbReference type="Pfam" id="PF13853">
    <property type="entry name" value="7tm_4"/>
    <property type="match status" value="1"/>
</dbReference>
<evidence type="ECO:0000256" key="8">
    <source>
        <dbReference type="ARBA" id="ARBA00023224"/>
    </source>
</evidence>
<dbReference type="KEGG" id="pcw:110200711"/>
<evidence type="ECO:0000256" key="3">
    <source>
        <dbReference type="ARBA" id="ARBA00022606"/>
    </source>
</evidence>
<keyword evidence="4 9" id="KW-0812">Transmembrane</keyword>
<keyword evidence="8" id="KW-0807">Transducer</keyword>
<dbReference type="GeneID" id="110200711"/>
<gene>
    <name evidence="12 13" type="primary">LOC110200711</name>
</gene>
<organism evidence="11 13">
    <name type="scientific">Phascolarctos cinereus</name>
    <name type="common">Koala</name>
    <dbReference type="NCBI Taxonomy" id="38626"/>
    <lineage>
        <taxon>Eukaryota</taxon>
        <taxon>Metazoa</taxon>
        <taxon>Chordata</taxon>
        <taxon>Craniata</taxon>
        <taxon>Vertebrata</taxon>
        <taxon>Euteleostomi</taxon>
        <taxon>Mammalia</taxon>
        <taxon>Metatheria</taxon>
        <taxon>Diprotodontia</taxon>
        <taxon>Phascolarctidae</taxon>
        <taxon>Phascolarctos</taxon>
    </lineage>
</organism>
<comment type="subcellular location">
    <subcellularLocation>
        <location evidence="1">Cell membrane</location>
        <topology evidence="1">Multi-pass membrane protein</topology>
    </subcellularLocation>
</comment>
<feature type="domain" description="G-protein coupled receptors family 1 profile" evidence="10">
    <location>
        <begin position="39"/>
        <end position="283"/>
    </location>
</feature>
<dbReference type="PRINTS" id="PR00237">
    <property type="entry name" value="GPCRRHODOPSN"/>
</dbReference>
<keyword evidence="7 9" id="KW-0472">Membrane</keyword>
<dbReference type="Proteomes" id="UP000515140">
    <property type="component" value="Unplaced"/>
</dbReference>
<sequence>MKNQTEMIWFFFRPFSSCFQVQMLIFVAVLAMCLTSLTGNATIGLVVQANHSLHTPMYFFLANLAVVEIFHTSASAPLALANLLSMGKTPISLPGCGTQMFFFVFLGGADSVLSAVMAFGYPPRYTLRMSRHLCRQLTVGSLVLGFMLSLPLTMLVFRLPFCHSNEIYHFYCDMPAVMCLARTDTHTHETALYVISFIVLMIPLVFISISYVYIVAAILQIQSAEGRRRAFSTCSSHITVVLLQYGCTSFIYLSPSSSYSPEMGRVVSVVYTFITPILNPLIYSMRNKELKDALQRTLGKLL</sequence>
<dbReference type="SUPFAM" id="SSF81321">
    <property type="entry name" value="Family A G protein-coupled receptor-like"/>
    <property type="match status" value="1"/>
</dbReference>
<evidence type="ECO:0000256" key="1">
    <source>
        <dbReference type="ARBA" id="ARBA00004651"/>
    </source>
</evidence>
<keyword evidence="2" id="KW-1003">Cell membrane</keyword>
<feature type="transmembrane region" description="Helical" evidence="9">
    <location>
        <begin position="231"/>
        <end position="253"/>
    </location>
</feature>
<dbReference type="PANTHER" id="PTHR26453">
    <property type="entry name" value="OLFACTORY RECEPTOR"/>
    <property type="match status" value="1"/>
</dbReference>
<dbReference type="InterPro" id="IPR000276">
    <property type="entry name" value="GPCR_Rhodpsn"/>
</dbReference>
<evidence type="ECO:0000256" key="5">
    <source>
        <dbReference type="ARBA" id="ARBA00022725"/>
    </source>
</evidence>
<dbReference type="FunFam" id="1.20.1070.10:FF:000001">
    <property type="entry name" value="Olfactory receptor"/>
    <property type="match status" value="1"/>
</dbReference>
<feature type="transmembrane region" description="Helical" evidence="9">
    <location>
        <begin position="20"/>
        <end position="46"/>
    </location>
</feature>
<dbReference type="Gene3D" id="1.20.1070.10">
    <property type="entry name" value="Rhodopsin 7-helix transmembrane proteins"/>
    <property type="match status" value="1"/>
</dbReference>
<evidence type="ECO:0000256" key="4">
    <source>
        <dbReference type="ARBA" id="ARBA00022692"/>
    </source>
</evidence>
<keyword evidence="5" id="KW-0552">Olfaction</keyword>
<name>A0A6P5JEG2_PHACI</name>
<evidence type="ECO:0000256" key="2">
    <source>
        <dbReference type="ARBA" id="ARBA00022475"/>
    </source>
</evidence>
<dbReference type="GO" id="GO:0004930">
    <property type="term" value="F:G protein-coupled receptor activity"/>
    <property type="evidence" value="ECO:0007669"/>
    <property type="project" value="InterPro"/>
</dbReference>
<dbReference type="AlphaFoldDB" id="A0A6P5JEG2"/>
<dbReference type="InterPro" id="IPR017452">
    <property type="entry name" value="GPCR_Rhodpsn_7TM"/>
</dbReference>
<evidence type="ECO:0000313" key="13">
    <source>
        <dbReference type="RefSeq" id="XP_020831783.1"/>
    </source>
</evidence>
<feature type="transmembrane region" description="Helical" evidence="9">
    <location>
        <begin position="265"/>
        <end position="283"/>
    </location>
</feature>
<dbReference type="InterPro" id="IPR000725">
    <property type="entry name" value="Olfact_rcpt"/>
</dbReference>
<keyword evidence="11" id="KW-1185">Reference proteome</keyword>
<feature type="transmembrane region" description="Helical" evidence="9">
    <location>
        <begin position="191"/>
        <end position="219"/>
    </location>
</feature>
<reference evidence="12 13" key="1">
    <citation type="submission" date="2025-04" db="UniProtKB">
        <authorList>
            <consortium name="RefSeq"/>
        </authorList>
    </citation>
    <scope>IDENTIFICATION</scope>
    <source>
        <tissue evidence="12 13">Spleen</tissue>
    </source>
</reference>
<proteinExistence type="predicted"/>
<feature type="transmembrane region" description="Helical" evidence="9">
    <location>
        <begin position="58"/>
        <end position="80"/>
    </location>
</feature>
<evidence type="ECO:0000259" key="10">
    <source>
        <dbReference type="PROSITE" id="PS50262"/>
    </source>
</evidence>
<accession>A0A6P5JEG2</accession>
<feature type="transmembrane region" description="Helical" evidence="9">
    <location>
        <begin position="142"/>
        <end position="161"/>
    </location>
</feature>
<dbReference type="GO" id="GO:0005886">
    <property type="term" value="C:plasma membrane"/>
    <property type="evidence" value="ECO:0007669"/>
    <property type="project" value="UniProtKB-SubCell"/>
</dbReference>
<dbReference type="PRINTS" id="PR00245">
    <property type="entry name" value="OLFACTORYR"/>
</dbReference>
<evidence type="ECO:0000256" key="9">
    <source>
        <dbReference type="SAM" id="Phobius"/>
    </source>
</evidence>
<protein>
    <submittedName>
        <fullName evidence="12 13">Olfactory receptor 10V1</fullName>
    </submittedName>
</protein>
<evidence type="ECO:0000313" key="11">
    <source>
        <dbReference type="Proteomes" id="UP000515140"/>
    </source>
</evidence>
<dbReference type="RefSeq" id="XP_020831783.1">
    <property type="nucleotide sequence ID" value="XM_020976124.1"/>
</dbReference>
<dbReference type="GO" id="GO:0004984">
    <property type="term" value="F:olfactory receptor activity"/>
    <property type="evidence" value="ECO:0007669"/>
    <property type="project" value="InterPro"/>
</dbReference>
<keyword evidence="6 9" id="KW-1133">Transmembrane helix</keyword>
<evidence type="ECO:0000313" key="12">
    <source>
        <dbReference type="RefSeq" id="XP_020831782.1"/>
    </source>
</evidence>
<dbReference type="RefSeq" id="XP_020831782.1">
    <property type="nucleotide sequence ID" value="XM_020976123.1"/>
</dbReference>
<keyword evidence="12 13" id="KW-0675">Receptor</keyword>
<dbReference type="PROSITE" id="PS50262">
    <property type="entry name" value="G_PROTEIN_RECEP_F1_2"/>
    <property type="match status" value="1"/>
</dbReference>
<evidence type="ECO:0000256" key="7">
    <source>
        <dbReference type="ARBA" id="ARBA00023136"/>
    </source>
</evidence>